<gene>
    <name evidence="2" type="ORF">QVN30_03080</name>
</gene>
<dbReference type="RefSeq" id="WP_289835427.1">
    <property type="nucleotide sequence ID" value="NZ_JAUEIQ010000002.1"/>
</dbReference>
<comment type="caution">
    <text evidence="2">The sequence shown here is derived from an EMBL/GenBank/DDBJ whole genome shotgun (WGS) entry which is preliminary data.</text>
</comment>
<reference evidence="2" key="1">
    <citation type="submission" date="2023-06" db="EMBL/GenBank/DDBJ databases">
        <authorList>
            <person name="Zeman M."/>
            <person name="Kubasova T."/>
            <person name="Jahodarova E."/>
            <person name="Nykrynova M."/>
            <person name="Rychlik I."/>
        </authorList>
    </citation>
    <scope>NUCLEOTIDE SEQUENCE</scope>
    <source>
        <strain evidence="2">176_SSukc20</strain>
    </source>
</reference>
<evidence type="ECO:0000313" key="3">
    <source>
        <dbReference type="Proteomes" id="UP001168435"/>
    </source>
</evidence>
<evidence type="ECO:0000313" key="2">
    <source>
        <dbReference type="EMBL" id="MDN0063289.1"/>
    </source>
</evidence>
<feature type="domain" description="Thoeris protein ThsB TIR-like" evidence="1">
    <location>
        <begin position="7"/>
        <end position="109"/>
    </location>
</feature>
<dbReference type="InterPro" id="IPR015032">
    <property type="entry name" value="ThsB__TIR-like_domain"/>
</dbReference>
<dbReference type="Gene3D" id="3.40.50.11200">
    <property type="match status" value="1"/>
</dbReference>
<keyword evidence="3" id="KW-1185">Reference proteome</keyword>
<dbReference type="EMBL" id="JAUEIQ010000002">
    <property type="protein sequence ID" value="MDN0063289.1"/>
    <property type="molecule type" value="Genomic_DNA"/>
</dbReference>
<reference evidence="2" key="2">
    <citation type="submission" date="2024-05" db="EMBL/GenBank/DDBJ databases">
        <title>Identification and characterization of horizontal gene transfer across gut microbiota members of farm animals based on homology search.</title>
        <authorList>
            <person name="Schwarzerova J."/>
            <person name="Nykrynova M."/>
            <person name="Jureckova K."/>
            <person name="Cejkova D."/>
            <person name="Rychlik I."/>
        </authorList>
    </citation>
    <scope>NUCLEOTIDE SEQUENCE</scope>
    <source>
        <strain evidence="2">176_SSukc20</strain>
    </source>
</reference>
<dbReference type="Pfam" id="PF08937">
    <property type="entry name" value="ThsB_TIR"/>
    <property type="match status" value="1"/>
</dbReference>
<sequence length="141" mass="16341">MFKRKVFVSFDFDRDRNYYYMLKAWNENPSIEFSIIDRTPAEIQSASVGVVKQVLSRKINEADLTLAIIGSDINAPHPDRWSIGCVNWQNYEIEKSLEVGKRVVGVRLDWRFKLPQAMERTGCRVADGFELDKILALLRKS</sequence>
<proteinExistence type="predicted"/>
<name>A0ABT7XD04_9ACTN</name>
<organism evidence="2 3">
    <name type="scientific">Collinsella ihumii</name>
    <dbReference type="NCBI Taxonomy" id="1720204"/>
    <lineage>
        <taxon>Bacteria</taxon>
        <taxon>Bacillati</taxon>
        <taxon>Actinomycetota</taxon>
        <taxon>Coriobacteriia</taxon>
        <taxon>Coriobacteriales</taxon>
        <taxon>Coriobacteriaceae</taxon>
        <taxon>Collinsella</taxon>
    </lineage>
</organism>
<accession>A0ABT7XD04</accession>
<evidence type="ECO:0000259" key="1">
    <source>
        <dbReference type="Pfam" id="PF08937"/>
    </source>
</evidence>
<protein>
    <submittedName>
        <fullName evidence="2">TIR domain-containing protein</fullName>
    </submittedName>
</protein>
<dbReference type="Proteomes" id="UP001168435">
    <property type="component" value="Unassembled WGS sequence"/>
</dbReference>